<dbReference type="Proteomes" id="UP001050975">
    <property type="component" value="Unassembled WGS sequence"/>
</dbReference>
<dbReference type="EMBL" id="BLAY01000022">
    <property type="protein sequence ID" value="GET37101.1"/>
    <property type="molecule type" value="Genomic_DNA"/>
</dbReference>
<name>A0AAV3X716_9CYAN</name>
<sequence length="70" mass="7797">MTNLTPVTTYQTIPIYLNKLKKNKGCWLQWVYQGIQYGVPVTTVNEALLKAKQVIDATLALQAQAMGRSA</sequence>
<dbReference type="AlphaFoldDB" id="A0AAV3X716"/>
<organism evidence="1 2">
    <name type="scientific">Microseira wollei NIES-4236</name>
    <dbReference type="NCBI Taxonomy" id="2530354"/>
    <lineage>
        <taxon>Bacteria</taxon>
        <taxon>Bacillati</taxon>
        <taxon>Cyanobacteriota</taxon>
        <taxon>Cyanophyceae</taxon>
        <taxon>Oscillatoriophycideae</taxon>
        <taxon>Aerosakkonematales</taxon>
        <taxon>Aerosakkonemataceae</taxon>
        <taxon>Microseira</taxon>
    </lineage>
</organism>
<evidence type="ECO:0000313" key="1">
    <source>
        <dbReference type="EMBL" id="GET37101.1"/>
    </source>
</evidence>
<gene>
    <name evidence="1" type="ORF">MiSe_18540</name>
</gene>
<proteinExistence type="predicted"/>
<evidence type="ECO:0000313" key="2">
    <source>
        <dbReference type="Proteomes" id="UP001050975"/>
    </source>
</evidence>
<reference evidence="1" key="1">
    <citation type="submission" date="2019-10" db="EMBL/GenBank/DDBJ databases">
        <title>Draft genome sequece of Microseira wollei NIES-4236.</title>
        <authorList>
            <person name="Yamaguchi H."/>
            <person name="Suzuki S."/>
            <person name="Kawachi M."/>
        </authorList>
    </citation>
    <scope>NUCLEOTIDE SEQUENCE</scope>
    <source>
        <strain evidence="1">NIES-4236</strain>
    </source>
</reference>
<protein>
    <submittedName>
        <fullName evidence="1">Uncharacterized protein</fullName>
    </submittedName>
</protein>
<dbReference type="RefSeq" id="WP_226578019.1">
    <property type="nucleotide sequence ID" value="NZ_BLAY01000022.1"/>
</dbReference>
<keyword evidence="2" id="KW-1185">Reference proteome</keyword>
<accession>A0AAV3X716</accession>
<comment type="caution">
    <text evidence="1">The sequence shown here is derived from an EMBL/GenBank/DDBJ whole genome shotgun (WGS) entry which is preliminary data.</text>
</comment>